<feature type="transmembrane region" description="Helical" evidence="7">
    <location>
        <begin position="224"/>
        <end position="250"/>
    </location>
</feature>
<feature type="transmembrane region" description="Helical" evidence="7">
    <location>
        <begin position="350"/>
        <end position="373"/>
    </location>
</feature>
<feature type="transmembrane region" description="Helical" evidence="7">
    <location>
        <begin position="309"/>
        <end position="329"/>
    </location>
</feature>
<evidence type="ECO:0000313" key="8">
    <source>
        <dbReference type="EMBL" id="OQE21261.1"/>
    </source>
</evidence>
<evidence type="ECO:0000256" key="1">
    <source>
        <dbReference type="ARBA" id="ARBA00004141"/>
    </source>
</evidence>
<protein>
    <recommendedName>
        <fullName evidence="10">MATE efflux family protein</fullName>
    </recommendedName>
</protein>
<keyword evidence="5 7" id="KW-0472">Membrane</keyword>
<dbReference type="EMBL" id="MLKD01000012">
    <property type="protein sequence ID" value="OQE21261.1"/>
    <property type="molecule type" value="Genomic_DNA"/>
</dbReference>
<evidence type="ECO:0000256" key="5">
    <source>
        <dbReference type="ARBA" id="ARBA00023136"/>
    </source>
</evidence>
<feature type="transmembrane region" description="Helical" evidence="7">
    <location>
        <begin position="46"/>
        <end position="66"/>
    </location>
</feature>
<evidence type="ECO:0000256" key="6">
    <source>
        <dbReference type="SAM" id="MobiDB-lite"/>
    </source>
</evidence>
<reference evidence="9" key="1">
    <citation type="journal article" date="2017" name="Nat. Microbiol.">
        <title>Global analysis of biosynthetic gene clusters reveals vast potential of secondary metabolite production in Penicillium species.</title>
        <authorList>
            <person name="Nielsen J.C."/>
            <person name="Grijseels S."/>
            <person name="Prigent S."/>
            <person name="Ji B."/>
            <person name="Dainat J."/>
            <person name="Nielsen K.F."/>
            <person name="Frisvad J.C."/>
            <person name="Workman M."/>
            <person name="Nielsen J."/>
        </authorList>
    </citation>
    <scope>NUCLEOTIDE SEQUENCE [LARGE SCALE GENOMIC DNA]</scope>
    <source>
        <strain evidence="9">IBT 24891</strain>
    </source>
</reference>
<feature type="transmembrane region" description="Helical" evidence="7">
    <location>
        <begin position="167"/>
        <end position="184"/>
    </location>
</feature>
<dbReference type="GO" id="GO:0016020">
    <property type="term" value="C:membrane"/>
    <property type="evidence" value="ECO:0007669"/>
    <property type="project" value="UniProtKB-SubCell"/>
</dbReference>
<feature type="transmembrane region" description="Helical" evidence="7">
    <location>
        <begin position="451"/>
        <end position="473"/>
    </location>
</feature>
<dbReference type="Proteomes" id="UP000191285">
    <property type="component" value="Unassembled WGS sequence"/>
</dbReference>
<evidence type="ECO:0008006" key="10">
    <source>
        <dbReference type="Google" id="ProtNLM"/>
    </source>
</evidence>
<dbReference type="Pfam" id="PF01554">
    <property type="entry name" value="MatE"/>
    <property type="match status" value="2"/>
</dbReference>
<dbReference type="AlphaFoldDB" id="A0A1V6T546"/>
<feature type="transmembrane region" description="Helical" evidence="7">
    <location>
        <begin position="130"/>
        <end position="155"/>
    </location>
</feature>
<evidence type="ECO:0000256" key="7">
    <source>
        <dbReference type="SAM" id="Phobius"/>
    </source>
</evidence>
<comment type="subcellular location">
    <subcellularLocation>
        <location evidence="1">Membrane</location>
        <topology evidence="1">Multi-pass membrane protein</topology>
    </subcellularLocation>
</comment>
<dbReference type="PANTHER" id="PTHR11206">
    <property type="entry name" value="MULTIDRUG RESISTANCE PROTEIN"/>
    <property type="match status" value="1"/>
</dbReference>
<feature type="transmembrane region" description="Helical" evidence="7">
    <location>
        <begin position="271"/>
        <end position="289"/>
    </location>
</feature>
<gene>
    <name evidence="8" type="ORF">PENSTE_c012G07300</name>
</gene>
<dbReference type="InterPro" id="IPR045069">
    <property type="entry name" value="MATE_euk"/>
</dbReference>
<feature type="transmembrane region" description="Helical" evidence="7">
    <location>
        <begin position="196"/>
        <end position="218"/>
    </location>
</feature>
<dbReference type="STRING" id="303698.A0A1V6T546"/>
<feature type="compositionally biased region" description="Pro residues" evidence="6">
    <location>
        <begin position="1"/>
        <end position="12"/>
    </location>
</feature>
<organism evidence="8 9">
    <name type="scientific">Penicillium steckii</name>
    <dbReference type="NCBI Taxonomy" id="303698"/>
    <lineage>
        <taxon>Eukaryota</taxon>
        <taxon>Fungi</taxon>
        <taxon>Dikarya</taxon>
        <taxon>Ascomycota</taxon>
        <taxon>Pezizomycotina</taxon>
        <taxon>Eurotiomycetes</taxon>
        <taxon>Eurotiomycetidae</taxon>
        <taxon>Eurotiales</taxon>
        <taxon>Aspergillaceae</taxon>
        <taxon>Penicillium</taxon>
    </lineage>
</organism>
<dbReference type="GO" id="GO:1990961">
    <property type="term" value="P:xenobiotic detoxification by transmembrane export across the plasma membrane"/>
    <property type="evidence" value="ECO:0007669"/>
    <property type="project" value="InterPro"/>
</dbReference>
<dbReference type="GO" id="GO:0042910">
    <property type="term" value="F:xenobiotic transmembrane transporter activity"/>
    <property type="evidence" value="ECO:0007669"/>
    <property type="project" value="InterPro"/>
</dbReference>
<accession>A0A1V6T546</accession>
<name>A0A1V6T546_9EURO</name>
<comment type="similarity">
    <text evidence="2">Belongs to the multi antimicrobial extrusion (MATE) (TC 2.A.66.1) family.</text>
</comment>
<feature type="region of interest" description="Disordered" evidence="6">
    <location>
        <begin position="1"/>
        <end position="26"/>
    </location>
</feature>
<keyword evidence="3 7" id="KW-0812">Transmembrane</keyword>
<keyword evidence="9" id="KW-1185">Reference proteome</keyword>
<dbReference type="InterPro" id="IPR002528">
    <property type="entry name" value="MATE_fam"/>
</dbReference>
<evidence type="ECO:0000313" key="9">
    <source>
        <dbReference type="Proteomes" id="UP000191285"/>
    </source>
</evidence>
<evidence type="ECO:0000256" key="4">
    <source>
        <dbReference type="ARBA" id="ARBA00022989"/>
    </source>
</evidence>
<feature type="transmembrane region" description="Helical" evidence="7">
    <location>
        <begin position="393"/>
        <end position="415"/>
    </location>
</feature>
<dbReference type="CDD" id="cd13132">
    <property type="entry name" value="MATE_eukaryotic"/>
    <property type="match status" value="1"/>
</dbReference>
<dbReference type="NCBIfam" id="TIGR00797">
    <property type="entry name" value="matE"/>
    <property type="match status" value="1"/>
</dbReference>
<feature type="transmembrane region" description="Helical" evidence="7">
    <location>
        <begin position="427"/>
        <end position="445"/>
    </location>
</feature>
<dbReference type="OrthoDB" id="2126698at2759"/>
<dbReference type="GO" id="GO:0015297">
    <property type="term" value="F:antiporter activity"/>
    <property type="evidence" value="ECO:0007669"/>
    <property type="project" value="InterPro"/>
</dbReference>
<comment type="caution">
    <text evidence="8">The sequence shown here is derived from an EMBL/GenBank/DDBJ whole genome shotgun (WGS) entry which is preliminary data.</text>
</comment>
<evidence type="ECO:0000256" key="3">
    <source>
        <dbReference type="ARBA" id="ARBA00022692"/>
    </source>
</evidence>
<proteinExistence type="inferred from homology"/>
<keyword evidence="4 7" id="KW-1133">Transmembrane helix</keyword>
<evidence type="ECO:0000256" key="2">
    <source>
        <dbReference type="ARBA" id="ARBA00010199"/>
    </source>
</evidence>
<sequence>MTPTTTPSPPRSPQGEPTERSALLEPPKFSPEAVIEEAHDGWKNEAIIILKGAVPLILALSLQYLLTASSIFFVGHIGKEEPGAVSLANMTATITGYCIYQGFSTALDTLCPQAWGSGNKTLVGLYLQRMVVLLLFLTIPIGILWLNFTAIFLRVLPPVESRTAELAGLYLKIVLIGSPGYACFEAGKRFLQAQGLFAPILFVLLICASLNGFMGWLFVWRLNWGFVGAPIAVAISMDLLPVFLALYVYFIRGSECWHPISRNIWNDWGPMIRLAIPSWLTVEAEFATWEIMTLASSYIGPISLAAQSGLITVTCFAFYVGFSVSIAGATRVAQHIGAGFLGSARLASRISFIGAIIGGIMNVTIIMCLRGPLADAFTADKDVRQLIINLLPLNAILAFLDPIVAFLTGILRAIGRPALGTWVQIPVYYAFAIPLALVFAFHIHWGLGGLWAGLLIGQGVLIVLEGALLWYMLDWEKAANDAFKRSNAD</sequence>